<comment type="caution">
    <text evidence="2">The sequence shown here is derived from an EMBL/GenBank/DDBJ whole genome shotgun (WGS) entry which is preliminary data.</text>
</comment>
<gene>
    <name evidence="2" type="ORF">ENN51_00795</name>
</gene>
<organism evidence="2">
    <name type="scientific">candidate division WOR-3 bacterium</name>
    <dbReference type="NCBI Taxonomy" id="2052148"/>
    <lineage>
        <taxon>Bacteria</taxon>
        <taxon>Bacteria division WOR-3</taxon>
    </lineage>
</organism>
<dbReference type="PROSITE" id="PS01125">
    <property type="entry name" value="ROK"/>
    <property type="match status" value="1"/>
</dbReference>
<evidence type="ECO:0000256" key="1">
    <source>
        <dbReference type="ARBA" id="ARBA00006479"/>
    </source>
</evidence>
<dbReference type="Gene3D" id="3.30.420.40">
    <property type="match status" value="2"/>
</dbReference>
<accession>A0A7V0XE76</accession>
<reference evidence="2" key="1">
    <citation type="journal article" date="2020" name="mSystems">
        <title>Genome- and Community-Level Interaction Insights into Carbon Utilization and Element Cycling Functions of Hydrothermarchaeota in Hydrothermal Sediment.</title>
        <authorList>
            <person name="Zhou Z."/>
            <person name="Liu Y."/>
            <person name="Xu W."/>
            <person name="Pan J."/>
            <person name="Luo Z.H."/>
            <person name="Li M."/>
        </authorList>
    </citation>
    <scope>NUCLEOTIDE SEQUENCE [LARGE SCALE GENOMIC DNA]</scope>
    <source>
        <strain evidence="2">SpSt-1182</strain>
    </source>
</reference>
<dbReference type="EMBL" id="DSBX01000022">
    <property type="protein sequence ID" value="HDQ98812.1"/>
    <property type="molecule type" value="Genomic_DNA"/>
</dbReference>
<dbReference type="SUPFAM" id="SSF53067">
    <property type="entry name" value="Actin-like ATPase domain"/>
    <property type="match status" value="1"/>
</dbReference>
<dbReference type="InterPro" id="IPR043129">
    <property type="entry name" value="ATPase_NBD"/>
</dbReference>
<proteinExistence type="inferred from homology"/>
<dbReference type="Proteomes" id="UP000885672">
    <property type="component" value="Unassembled WGS sequence"/>
</dbReference>
<name>A0A7V0XE76_UNCW3</name>
<comment type="similarity">
    <text evidence="1">Belongs to the ROK (NagC/XylR) family.</text>
</comment>
<dbReference type="Pfam" id="PF00480">
    <property type="entry name" value="ROK"/>
    <property type="match status" value="1"/>
</dbReference>
<dbReference type="AlphaFoldDB" id="A0A7V0XE76"/>
<sequence>MALAIGVDIGGTNTRLGVVDSTGRVVERRRFATNAAAGPGPALERLAEKIAGLRRGRAVAAVGVGVAGLIDHRYGIVRVPPNLPGWHGTEVARELNERTGLPVRVTNDANAVTLGEWRHGAGEGCQDLFCLTLGTGVGGGAIVGGRLMTGRNGAAGELGHTVIFGNGLPCRCGGRGCLERYVGAAYVVKRARERVKAQVKRLTDHRDQLPMFDGVRADKPSLLLDICGPRLRGLTVKEIGQAARRRDPLALELVVEVGHYVGLGLVNVVALLDPERVVVGGGVAGLGAPLLKAIQRTVFRRCQLFDGRRLEVVFAKLGDDAGVVGAARWAEQPAESD</sequence>
<dbReference type="PANTHER" id="PTHR18964:SF149">
    <property type="entry name" value="BIFUNCTIONAL UDP-N-ACETYLGLUCOSAMINE 2-EPIMERASE_N-ACETYLMANNOSAMINE KINASE"/>
    <property type="match status" value="1"/>
</dbReference>
<dbReference type="PANTHER" id="PTHR18964">
    <property type="entry name" value="ROK (REPRESSOR, ORF, KINASE) FAMILY"/>
    <property type="match status" value="1"/>
</dbReference>
<protein>
    <submittedName>
        <fullName evidence="2">ROK family protein</fullName>
    </submittedName>
</protein>
<evidence type="ECO:0000313" key="2">
    <source>
        <dbReference type="EMBL" id="HDQ98812.1"/>
    </source>
</evidence>
<dbReference type="InterPro" id="IPR049874">
    <property type="entry name" value="ROK_cs"/>
</dbReference>
<dbReference type="InterPro" id="IPR000600">
    <property type="entry name" value="ROK"/>
</dbReference>